<keyword evidence="7" id="KW-0325">Glycoprotein</keyword>
<keyword evidence="8" id="KW-0449">Lipoprotein</keyword>
<proteinExistence type="predicted"/>
<dbReference type="GO" id="GO:0005886">
    <property type="term" value="C:plasma membrane"/>
    <property type="evidence" value="ECO:0007669"/>
    <property type="project" value="UniProtKB-SubCell"/>
</dbReference>
<keyword evidence="3" id="KW-1003">Cell membrane</keyword>
<sequence>MGNSWEARLKSVVTRETVLTQLSLYKITQRAHNIFEEMKRVNATRDVEKAKAEFNKVIFWENRNESDLCHATVNGLGNRSVACGKPGQEKKGTRAGKNLVMDFFCLSVQRQDGEGINQICGFYAGSGYKNGRIVWSKQGPWGSSTMWASIKWGCGKHMQQHPKSTAEARHILEQFLKHLKTGGVYRWGSGNEVKGINRKEGMLGTCAGTNTGSGTDIPCDGKKGEKTGTKPGGVCLYYGPESEWEANID</sequence>
<feature type="domain" description="Trypanosome variant surface glycoprotein B-type N-terminal" evidence="9">
    <location>
        <begin position="23"/>
        <end position="216"/>
    </location>
</feature>
<evidence type="ECO:0000256" key="3">
    <source>
        <dbReference type="ARBA" id="ARBA00022475"/>
    </source>
</evidence>
<accession>G0W2V5</accession>
<dbReference type="InterPro" id="IPR025932">
    <property type="entry name" value="Trypano_VSG_B_N_dom"/>
</dbReference>
<dbReference type="AlphaFoldDB" id="G0W2V5"/>
<evidence type="ECO:0000256" key="5">
    <source>
        <dbReference type="ARBA" id="ARBA00022729"/>
    </source>
</evidence>
<evidence type="ECO:0000256" key="4">
    <source>
        <dbReference type="ARBA" id="ARBA00022622"/>
    </source>
</evidence>
<evidence type="ECO:0000256" key="1">
    <source>
        <dbReference type="ARBA" id="ARBA00002523"/>
    </source>
</evidence>
<keyword evidence="5" id="KW-0732">Signal</keyword>
<evidence type="ECO:0000256" key="6">
    <source>
        <dbReference type="ARBA" id="ARBA00023136"/>
    </source>
</evidence>
<evidence type="ECO:0000256" key="8">
    <source>
        <dbReference type="ARBA" id="ARBA00023288"/>
    </source>
</evidence>
<keyword evidence="4" id="KW-0336">GPI-anchor</keyword>
<comment type="function">
    <text evidence="1">VSG forms a coat on the surface of the parasite. The trypanosome evades the immune response of the host by expressing a series of antigenically distinct VSGs from an estimated 1000 VSG genes.</text>
</comment>
<dbReference type="GO" id="GO:0098552">
    <property type="term" value="C:side of membrane"/>
    <property type="evidence" value="ECO:0007669"/>
    <property type="project" value="UniProtKB-KW"/>
</dbReference>
<name>G0W2V5_TRYCI</name>
<reference evidence="10" key="2">
    <citation type="submission" date="2011-08" db="EMBL/GenBank/DDBJ databases">
        <authorList>
            <person name="Aslett M."/>
        </authorList>
    </citation>
    <scope>NUCLEOTIDE SEQUENCE</scope>
    <source>
        <strain evidence="10">IL3000</strain>
    </source>
</reference>
<dbReference type="Pfam" id="PF13206">
    <property type="entry name" value="VSG_B"/>
    <property type="match status" value="1"/>
</dbReference>
<dbReference type="VEuPathDB" id="TriTrypDB:TcIL3000_BAC1H7_002"/>
<evidence type="ECO:0000256" key="7">
    <source>
        <dbReference type="ARBA" id="ARBA00023180"/>
    </source>
</evidence>
<gene>
    <name evidence="10" type="ORF">TCIL3000_BAC1H7_002</name>
</gene>
<reference evidence="10" key="1">
    <citation type="submission" date="2011-08" db="EMBL/GenBank/DDBJ databases">
        <title>Alternative modes of VSG evolution in African trypanosomes.</title>
        <authorList>
            <person name="Jackson A.P."/>
            <person name="Hertz-Fowler C."/>
            <person name="Berriman M."/>
        </authorList>
    </citation>
    <scope>NUCLEOTIDE SEQUENCE</scope>
    <source>
        <strain evidence="10">IL3000</strain>
    </source>
</reference>
<comment type="subcellular location">
    <subcellularLocation>
        <location evidence="2">Cell membrane</location>
        <topology evidence="2">Lipid-anchor</topology>
        <topology evidence="2">GPI-anchor</topology>
    </subcellularLocation>
</comment>
<keyword evidence="6" id="KW-0472">Membrane</keyword>
<evidence type="ECO:0000256" key="2">
    <source>
        <dbReference type="ARBA" id="ARBA00004609"/>
    </source>
</evidence>
<protein>
    <submittedName>
        <fullName evidence="10">VSG</fullName>
    </submittedName>
</protein>
<dbReference type="EMBL" id="HE578913">
    <property type="protein sequence ID" value="CCD21842.1"/>
    <property type="molecule type" value="Genomic_DNA"/>
</dbReference>
<evidence type="ECO:0000259" key="9">
    <source>
        <dbReference type="Pfam" id="PF13206"/>
    </source>
</evidence>
<organism evidence="10">
    <name type="scientific">Trypanosoma congolense (strain IL3000)</name>
    <dbReference type="NCBI Taxonomy" id="1068625"/>
    <lineage>
        <taxon>Eukaryota</taxon>
        <taxon>Discoba</taxon>
        <taxon>Euglenozoa</taxon>
        <taxon>Kinetoplastea</taxon>
        <taxon>Metakinetoplastina</taxon>
        <taxon>Trypanosomatida</taxon>
        <taxon>Trypanosomatidae</taxon>
        <taxon>Trypanosoma</taxon>
        <taxon>Nannomonas</taxon>
    </lineage>
</organism>
<evidence type="ECO:0000313" key="10">
    <source>
        <dbReference type="EMBL" id="CCD21842.1"/>
    </source>
</evidence>